<evidence type="ECO:0000256" key="9">
    <source>
        <dbReference type="ARBA" id="ARBA00033063"/>
    </source>
</evidence>
<feature type="domain" description="Bacterial surface antigen (D15)" evidence="11">
    <location>
        <begin position="283"/>
        <end position="583"/>
    </location>
</feature>
<organism evidence="14">
    <name type="scientific">Pseudidiomarina aestuarii</name>
    <dbReference type="NCBI Taxonomy" id="624146"/>
    <lineage>
        <taxon>Bacteria</taxon>
        <taxon>Pseudomonadati</taxon>
        <taxon>Pseudomonadota</taxon>
        <taxon>Gammaproteobacteria</taxon>
        <taxon>Alteromonadales</taxon>
        <taxon>Idiomarinaceae</taxon>
        <taxon>Pseudidiomarina</taxon>
    </lineage>
</organism>
<dbReference type="Gene3D" id="2.40.160.50">
    <property type="entry name" value="membrane protein fhac: a member of the omp85/tpsb transporter family"/>
    <property type="match status" value="1"/>
</dbReference>
<dbReference type="Pfam" id="PF17243">
    <property type="entry name" value="POTRA_TamA_1"/>
    <property type="match status" value="1"/>
</dbReference>
<gene>
    <name evidence="14" type="ORF">C9940_04605</name>
</gene>
<evidence type="ECO:0000256" key="1">
    <source>
        <dbReference type="ARBA" id="ARBA00004442"/>
    </source>
</evidence>
<dbReference type="InterPro" id="IPR039910">
    <property type="entry name" value="D15-like"/>
</dbReference>
<reference evidence="14" key="1">
    <citation type="submission" date="2018-03" db="EMBL/GenBank/DDBJ databases">
        <title>Cross-interface Injection: A General Nanoliter Liquid Handling Method Applied to Single Cells Genome Amplification Automated Nanoliter Liquid Handling Applied to Single Cell Multiple Displacement Amplification.</title>
        <authorList>
            <person name="Yun J."/>
            <person name="Xu P."/>
            <person name="Xu J."/>
            <person name="Dai X."/>
            <person name="Wang Y."/>
            <person name="Zheng X."/>
            <person name="Cao C."/>
            <person name="Yi Q."/>
            <person name="Zhu Y."/>
            <person name="Wang L."/>
            <person name="Dong Z."/>
            <person name="Huang Y."/>
            <person name="Huang L."/>
            <person name="Du W."/>
        </authorList>
    </citation>
    <scope>NUCLEOTIDE SEQUENCE [LARGE SCALE GENOMIC DNA]</scope>
    <source>
        <strain evidence="14">Z-D3-2</strain>
    </source>
</reference>
<evidence type="ECO:0000259" key="12">
    <source>
        <dbReference type="Pfam" id="PF07244"/>
    </source>
</evidence>
<keyword evidence="4" id="KW-1134">Transmembrane beta strand</keyword>
<evidence type="ECO:0000256" key="6">
    <source>
        <dbReference type="ARBA" id="ARBA00022729"/>
    </source>
</evidence>
<dbReference type="EMBL" id="PYVN01000065">
    <property type="protein sequence ID" value="PTB85886.1"/>
    <property type="molecule type" value="Genomic_DNA"/>
</dbReference>
<dbReference type="PANTHER" id="PTHR12815">
    <property type="entry name" value="SORTING AND ASSEMBLY MACHINERY SAMM50 PROTEIN FAMILY MEMBER"/>
    <property type="match status" value="1"/>
</dbReference>
<proteinExistence type="inferred from homology"/>
<keyword evidence="8" id="KW-0998">Cell outer membrane</keyword>
<dbReference type="Pfam" id="PF01103">
    <property type="entry name" value="Omp85"/>
    <property type="match status" value="1"/>
</dbReference>
<dbReference type="GO" id="GO:0009306">
    <property type="term" value="P:protein secretion"/>
    <property type="evidence" value="ECO:0007669"/>
    <property type="project" value="TreeGrafter"/>
</dbReference>
<feature type="domain" description="POTRA" evidence="12">
    <location>
        <begin position="204"/>
        <end position="276"/>
    </location>
</feature>
<evidence type="ECO:0000256" key="4">
    <source>
        <dbReference type="ARBA" id="ARBA00022452"/>
    </source>
</evidence>
<protein>
    <recommendedName>
        <fullName evidence="3">Translocation and assembly module subunit TamA</fullName>
    </recommendedName>
    <alternativeName>
        <fullName evidence="9">Autotransporter assembly factor TamA</fullName>
    </alternativeName>
</protein>
<evidence type="ECO:0000256" key="2">
    <source>
        <dbReference type="ARBA" id="ARBA00010248"/>
    </source>
</evidence>
<accession>A0A2T4CWE6</accession>
<feature type="domain" description="TamA POTRA" evidence="13">
    <location>
        <begin position="35"/>
        <end position="113"/>
    </location>
</feature>
<keyword evidence="6" id="KW-0732">Signal</keyword>
<evidence type="ECO:0000256" key="3">
    <source>
        <dbReference type="ARBA" id="ARBA00015419"/>
    </source>
</evidence>
<evidence type="ECO:0000313" key="14">
    <source>
        <dbReference type="EMBL" id="PTB85886.1"/>
    </source>
</evidence>
<comment type="caution">
    <text evidence="14">The sequence shown here is derived from an EMBL/GenBank/DDBJ whole genome shotgun (WGS) entry which is preliminary data.</text>
</comment>
<evidence type="ECO:0000256" key="7">
    <source>
        <dbReference type="ARBA" id="ARBA00023136"/>
    </source>
</evidence>
<dbReference type="PANTHER" id="PTHR12815:SF47">
    <property type="entry name" value="TRANSLOCATION AND ASSEMBLY MODULE SUBUNIT TAMA"/>
    <property type="match status" value="1"/>
</dbReference>
<sequence>MPLCPKLFYSRIILVFFVCLFQSFMVWADTEKNIEIELEGIEKDWSETLINGLSIYRQKNSPRLDSRSVQRLHEQAVDELKHMLTVYGYYSPEITAELTETDENNWLAKYKIDLGQPIIIRQIDAAVEGDAKNDPAFTKMLNKLPLKVGDHFDHQSYENTKKAFLRLAAEHGYFDGAFTCSEVRVDIEAESADICLKYDSKKRYRFGDIEFPDTVVNADLLEAMSPIDPGEPFDANKLLTLRNNLQNSGYFATVSAQAMTSARENAEVPIDVSLNENLKHRYSAGIGYGTDTGARMSLGWQNRYVNDRGHRLSVESRLSQIATQVGADYKMPFWSENIDTVGFNTAYKQEDTDTSESRSVAVGSYYNRMRWGWEETGSIKFLNESFDVSDESASTSLLIPGIAYARTWADNTLYTRQGGRVSLELSGAAEGILSDISFSQIVIRGKYIQGFGESNRIITRATVGATEVSDFSKLPSSLRFFAGGDNSIRGFDYESLGPENDLEEVIGGRYLAVGSVEYEHMFVKNWGAAIFTDFGNAFNSWSDPIEYSVGVGIRWRSPVGLIRVDIANGISDEDKPFGLHIVIGPDL</sequence>
<dbReference type="Pfam" id="PF07244">
    <property type="entry name" value="POTRA"/>
    <property type="match status" value="1"/>
</dbReference>
<keyword evidence="7" id="KW-0472">Membrane</keyword>
<keyword evidence="5" id="KW-0812">Transmembrane</keyword>
<evidence type="ECO:0000256" key="10">
    <source>
        <dbReference type="ARBA" id="ARBA00093548"/>
    </source>
</evidence>
<dbReference type="AlphaFoldDB" id="A0A2T4CWE6"/>
<evidence type="ECO:0000256" key="8">
    <source>
        <dbReference type="ARBA" id="ARBA00023237"/>
    </source>
</evidence>
<comment type="similarity">
    <text evidence="2">Belongs to the TamA family.</text>
</comment>
<evidence type="ECO:0000259" key="11">
    <source>
        <dbReference type="Pfam" id="PF01103"/>
    </source>
</evidence>
<dbReference type="InterPro" id="IPR010827">
    <property type="entry name" value="BamA/TamA_POTRA"/>
</dbReference>
<comment type="subcellular location">
    <subcellularLocation>
        <location evidence="1">Cell outer membrane</location>
    </subcellularLocation>
</comment>
<dbReference type="InterPro" id="IPR000184">
    <property type="entry name" value="Bac_surfAg_D15"/>
</dbReference>
<dbReference type="GO" id="GO:0097347">
    <property type="term" value="C:TAM protein secretion complex"/>
    <property type="evidence" value="ECO:0007669"/>
    <property type="project" value="TreeGrafter"/>
</dbReference>
<comment type="subunit">
    <text evidence="10">Interacts with TamB to form the translocation and assembly module (TAM).</text>
</comment>
<dbReference type="Gene3D" id="3.10.20.310">
    <property type="entry name" value="membrane protein fhac"/>
    <property type="match status" value="3"/>
</dbReference>
<dbReference type="GO" id="GO:0009279">
    <property type="term" value="C:cell outer membrane"/>
    <property type="evidence" value="ECO:0007669"/>
    <property type="project" value="UniProtKB-SubCell"/>
</dbReference>
<name>A0A2T4CWE6_9GAMM</name>
<evidence type="ECO:0000256" key="5">
    <source>
        <dbReference type="ARBA" id="ARBA00022692"/>
    </source>
</evidence>
<dbReference type="InterPro" id="IPR035243">
    <property type="entry name" value="TamA_POTRA_Dom_1"/>
</dbReference>
<evidence type="ECO:0000259" key="13">
    <source>
        <dbReference type="Pfam" id="PF17243"/>
    </source>
</evidence>